<proteinExistence type="predicted"/>
<dbReference type="RefSeq" id="WP_120059378.1">
    <property type="nucleotide sequence ID" value="NZ_QYRP01000002.1"/>
</dbReference>
<evidence type="ECO:0000313" key="2">
    <source>
        <dbReference type="Proteomes" id="UP000276542"/>
    </source>
</evidence>
<evidence type="ECO:0000313" key="1">
    <source>
        <dbReference type="EMBL" id="RJS45479.1"/>
    </source>
</evidence>
<protein>
    <submittedName>
        <fullName evidence="1">Uncharacterized protein</fullName>
    </submittedName>
</protein>
<dbReference type="EMBL" id="QYRP01000002">
    <property type="protein sequence ID" value="RJS45479.1"/>
    <property type="molecule type" value="Genomic_DNA"/>
</dbReference>
<keyword evidence="2" id="KW-1185">Reference proteome</keyword>
<dbReference type="OrthoDB" id="3747206at2"/>
<gene>
    <name evidence="1" type="ORF">D4739_04085</name>
</gene>
<comment type="caution">
    <text evidence="1">The sequence shown here is derived from an EMBL/GenBank/DDBJ whole genome shotgun (WGS) entry which is preliminary data.</text>
</comment>
<accession>A0A3A5H412</accession>
<sequence length="152" mass="16494">MVVEHAPWEASDGLRSALRSHLSAGPLHTVHAALLDAATDAVVAVLEGVDHPRADDSLLTLVKNFHDDARLASSRLASGERVADRANAARIRIRLAVEARFGDSEAECLMRAALVQGYLDPTAGHSAAERNLHLSRSTYFRVLRRARARLAD</sequence>
<reference evidence="2" key="1">
    <citation type="submission" date="2018-09" db="EMBL/GenBank/DDBJ databases">
        <authorList>
            <person name="Zhu H."/>
        </authorList>
    </citation>
    <scope>NUCLEOTIDE SEQUENCE [LARGE SCALE GENOMIC DNA]</scope>
    <source>
        <strain evidence="2">K1W22B-1</strain>
    </source>
</reference>
<dbReference type="Proteomes" id="UP000276542">
    <property type="component" value="Unassembled WGS sequence"/>
</dbReference>
<organism evidence="1 2">
    <name type="scientific">Nocardioides cavernaquae</name>
    <dbReference type="NCBI Taxonomy" id="2321396"/>
    <lineage>
        <taxon>Bacteria</taxon>
        <taxon>Bacillati</taxon>
        <taxon>Actinomycetota</taxon>
        <taxon>Actinomycetes</taxon>
        <taxon>Propionibacteriales</taxon>
        <taxon>Nocardioidaceae</taxon>
        <taxon>Nocardioides</taxon>
    </lineage>
</organism>
<dbReference type="AlphaFoldDB" id="A0A3A5H412"/>
<name>A0A3A5H412_9ACTN</name>